<organism evidence="1 2">
    <name type="scientific">Lyophyllum shimeji</name>
    <name type="common">Hon-shimeji</name>
    <name type="synonym">Tricholoma shimeji</name>
    <dbReference type="NCBI Taxonomy" id="47721"/>
    <lineage>
        <taxon>Eukaryota</taxon>
        <taxon>Fungi</taxon>
        <taxon>Dikarya</taxon>
        <taxon>Basidiomycota</taxon>
        <taxon>Agaricomycotina</taxon>
        <taxon>Agaricomycetes</taxon>
        <taxon>Agaricomycetidae</taxon>
        <taxon>Agaricales</taxon>
        <taxon>Tricholomatineae</taxon>
        <taxon>Lyophyllaceae</taxon>
        <taxon>Lyophyllum</taxon>
    </lineage>
</organism>
<gene>
    <name evidence="1" type="ORF">LshimejAT787_1202550</name>
</gene>
<accession>A0A9P3UU42</accession>
<comment type="caution">
    <text evidence="1">The sequence shown here is derived from an EMBL/GenBank/DDBJ whole genome shotgun (WGS) entry which is preliminary data.</text>
</comment>
<dbReference type="EMBL" id="BRPK01000012">
    <property type="protein sequence ID" value="GLB42806.1"/>
    <property type="molecule type" value="Genomic_DNA"/>
</dbReference>
<keyword evidence="2" id="KW-1185">Reference proteome</keyword>
<dbReference type="AlphaFoldDB" id="A0A9P3UU42"/>
<evidence type="ECO:0000313" key="2">
    <source>
        <dbReference type="Proteomes" id="UP001063166"/>
    </source>
</evidence>
<dbReference type="Proteomes" id="UP001063166">
    <property type="component" value="Unassembled WGS sequence"/>
</dbReference>
<proteinExistence type="predicted"/>
<reference evidence="1" key="1">
    <citation type="submission" date="2022-07" db="EMBL/GenBank/DDBJ databases">
        <title>The genome of Lyophyllum shimeji provides insight into the initial evolution of ectomycorrhizal fungal genome.</title>
        <authorList>
            <person name="Kobayashi Y."/>
            <person name="Shibata T."/>
            <person name="Hirakawa H."/>
            <person name="Shigenobu S."/>
            <person name="Nishiyama T."/>
            <person name="Yamada A."/>
            <person name="Hasebe M."/>
            <person name="Kawaguchi M."/>
        </authorList>
    </citation>
    <scope>NUCLEOTIDE SEQUENCE</scope>
    <source>
        <strain evidence="1">AT787</strain>
    </source>
</reference>
<evidence type="ECO:0000313" key="1">
    <source>
        <dbReference type="EMBL" id="GLB42806.1"/>
    </source>
</evidence>
<sequence length="142" mass="15432">MGAARPLKRRKLAVTLPSPSNLHIVPSRSECCAGFARHLCPLLCSDLCDLFAYMYGVSDFNATDAIPHKVPDALSFSSTLAPAVCPDPPFGEYQLRGPPACWIQSLCEFDLVRGCGRTICRNCCTENIESASTTCHDCAGRY</sequence>
<name>A0A9P3UU42_LYOSH</name>
<dbReference type="OrthoDB" id="3240925at2759"/>
<protein>
    <submittedName>
        <fullName evidence="1">Uncharacterized protein</fullName>
    </submittedName>
</protein>